<feature type="compositionally biased region" description="Acidic residues" evidence="3">
    <location>
        <begin position="209"/>
        <end position="220"/>
    </location>
</feature>
<evidence type="ECO:0000313" key="5">
    <source>
        <dbReference type="EMBL" id="KAJ3649320.1"/>
    </source>
</evidence>
<dbReference type="InterPro" id="IPR019337">
    <property type="entry name" value="Telomere_length_regulation_dom"/>
</dbReference>
<dbReference type="PANTHER" id="PTHR12276">
    <property type="entry name" value="EPSIN/ENT-RELATED"/>
    <property type="match status" value="1"/>
</dbReference>
<keyword evidence="6" id="KW-1185">Reference proteome</keyword>
<protein>
    <recommendedName>
        <fullName evidence="4">ENTH domain-containing protein</fullName>
    </recommendedName>
</protein>
<dbReference type="SUPFAM" id="SSF48464">
    <property type="entry name" value="ENTH/VHS domain"/>
    <property type="match status" value="1"/>
</dbReference>
<dbReference type="GO" id="GO:0005886">
    <property type="term" value="C:plasma membrane"/>
    <property type="evidence" value="ECO:0007669"/>
    <property type="project" value="TreeGrafter"/>
</dbReference>
<reference evidence="5" key="1">
    <citation type="journal article" date="2023" name="G3 (Bethesda)">
        <title>Whole genome assemblies of Zophobas morio and Tenebrio molitor.</title>
        <authorList>
            <person name="Kaur S."/>
            <person name="Stinson S.A."/>
            <person name="diCenzo G.C."/>
        </authorList>
    </citation>
    <scope>NUCLEOTIDE SEQUENCE</scope>
    <source>
        <strain evidence="5">QUZm001</strain>
    </source>
</reference>
<gene>
    <name evidence="5" type="ORF">Zmor_021071</name>
</gene>
<dbReference type="Pfam" id="PF25320">
    <property type="entry name" value="TELO2_ARM"/>
    <property type="match status" value="1"/>
</dbReference>
<dbReference type="InterPro" id="IPR013809">
    <property type="entry name" value="ENTH"/>
</dbReference>
<dbReference type="CDD" id="cd16989">
    <property type="entry name" value="ENTH_EpsinR"/>
    <property type="match status" value="1"/>
</dbReference>
<dbReference type="GO" id="GO:0005543">
    <property type="term" value="F:phospholipid binding"/>
    <property type="evidence" value="ECO:0007669"/>
    <property type="project" value="TreeGrafter"/>
</dbReference>
<dbReference type="InterPro" id="IPR008942">
    <property type="entry name" value="ENTH_VHS"/>
</dbReference>
<name>A0AA38I4X0_9CUCU</name>
<feature type="region of interest" description="Disordered" evidence="3">
    <location>
        <begin position="277"/>
        <end position="329"/>
    </location>
</feature>
<dbReference type="EMBL" id="JALNTZ010000006">
    <property type="protein sequence ID" value="KAJ3649320.1"/>
    <property type="molecule type" value="Genomic_DNA"/>
</dbReference>
<dbReference type="GO" id="GO:0030125">
    <property type="term" value="C:clathrin vesicle coat"/>
    <property type="evidence" value="ECO:0007669"/>
    <property type="project" value="TreeGrafter"/>
</dbReference>
<feature type="compositionally biased region" description="Basic and acidic residues" evidence="3">
    <location>
        <begin position="231"/>
        <end position="244"/>
    </location>
</feature>
<dbReference type="PANTHER" id="PTHR12276:SF45">
    <property type="entry name" value="CLATHRIN INTERACTOR 1"/>
    <property type="match status" value="1"/>
</dbReference>
<evidence type="ECO:0000256" key="2">
    <source>
        <dbReference type="ARBA" id="ARBA00022490"/>
    </source>
</evidence>
<dbReference type="FunFam" id="1.25.40.90:FF:000006">
    <property type="entry name" value="Clathrin interactor 1"/>
    <property type="match status" value="1"/>
</dbReference>
<dbReference type="Pfam" id="PF10193">
    <property type="entry name" value="Telomere_reg-2"/>
    <property type="match status" value="1"/>
</dbReference>
<dbReference type="Proteomes" id="UP001168821">
    <property type="component" value="Unassembled WGS sequence"/>
</dbReference>
<accession>A0AA38I4X0</accession>
<evidence type="ECO:0000313" key="6">
    <source>
        <dbReference type="Proteomes" id="UP001168821"/>
    </source>
</evidence>
<dbReference type="Pfam" id="PF01417">
    <property type="entry name" value="ENTH"/>
    <property type="match status" value="1"/>
</dbReference>
<keyword evidence="2" id="KW-0963">Cytoplasm</keyword>
<dbReference type="GO" id="GO:0005768">
    <property type="term" value="C:endosome"/>
    <property type="evidence" value="ECO:0007669"/>
    <property type="project" value="TreeGrafter"/>
</dbReference>
<sequence>MDNLFSMWKVRELADKVTNVVMNYTEIEAKVREATNDEPWGPTGQMMQELAHSTFTYEHFPEVMSMLWKRMFQDNKQHWRRIYKSLLLLNYLIKNGSERVVTSSREHIYDLRSLENFSFIDDMGKDQGVNIRHKVKELIEFIQDDDRLREERKKAKKNKDKYIGMSSDMVNMRIGSHERWDERPRDYADRDWEEPASGASRYRDRTFEDDYDLDKEDSDTESTRNNSNTRKYKDNEPSPTYADKRVSININSAITNSPKKVNKPLKKVDLGAAANFGRDASQSPLPQADDLLNDDFNPRADEDESKKPTEFGDFEAAFGSNPTTQKSEDDFADFSSAFSQNQNPQNLLNQNQQNLFAPQTSLMGDGTAANLMGVQSVPFMANNANMMGVAAKPQQNNSNDLLGDLSGFSGLSIQPQSVPNNNQGLMGAAPSLLDEDTANREVLCARKPRKNIVEKQMRDASAAAMKTLNAIKKISSQTDVENILNSLDGIIQTLPTLTVQKLLKIDETDLGSFADQEYRTLLENVTSKFDHTFPLNEGRIYEEIRRLFCVEDHNFFVVACDVIVTNLKTRELNVATTLSLLMEAVLKSEGCFDLVFHNFYSLRQESDFEREERQTQWESQVRMLMSVPNRVSNSLQGQFNDFFKADEYCKFLVFTILKLIELATDLLLHESEHEIYFDYGQLSLLLSKTLTDFHEHQQSEGIKSFIRIVAVLTNQKSQKQHLYQKLFWKVFESMERAAVEIFALMVLKNFDPTLFSIKNFLGRELVKNDNWKFVFCTKIPLLSCYEDDKLVNNLVVYLSAASDHSLFTLLVNLVTVWSDKSALNHTSVEQHLYITKMIVVIMNSMKNIGFSEHEARTIQEKMYAGVSIHLESNIHEIRASGMKASEIVLNFLNAESDNQAAALKFDYSTLPEGSKSVVEKLQTLYDNDMTIYFTNKTIDDNVAELMSLLLVTRVENIPYTPPEQLKKSLEAPNNVIVAESIHKNNLITIIDSTDFELDSDDDLEPYDVSNDVQISRKVPKYLRDLKDGLLETQDCEVFTQSVQVCQNLITQQLPDDDASLGIELLQILLALEQRFFVDNFDACVFRSCVAIACIYPAQSAEFLCREFHADVGTYSISHRILILDVLSEAAETLSSLKPEKETKSIVVKKKKSRELESAEEVIRKRLEAKTRYFHSHKSFRVEQLNKFAHVASYFFFPLLYGYGRNKMISQMPQDNDFILLVHFIRALTIVLCSAQNCPAEPRMAKEILHFSWYLRFHKDVKVRMSVISLIGAAVLNTPNAILVSDFIDELLEFRLWLGDLLSLNVARGEPNVECRTLAASAMCIIDSVLKVDE</sequence>
<dbReference type="Gene3D" id="1.25.40.720">
    <property type="entry name" value="Telomere length regulation protein 2, C-terminal domain"/>
    <property type="match status" value="2"/>
</dbReference>
<evidence type="ECO:0000256" key="3">
    <source>
        <dbReference type="SAM" id="MobiDB-lite"/>
    </source>
</evidence>
<dbReference type="GO" id="GO:0006897">
    <property type="term" value="P:endocytosis"/>
    <property type="evidence" value="ECO:0007669"/>
    <property type="project" value="TreeGrafter"/>
</dbReference>
<dbReference type="GO" id="GO:0030276">
    <property type="term" value="F:clathrin binding"/>
    <property type="evidence" value="ECO:0007669"/>
    <property type="project" value="TreeGrafter"/>
</dbReference>
<dbReference type="InterPro" id="IPR057348">
    <property type="entry name" value="TELO2_ARM"/>
</dbReference>
<organism evidence="5 6">
    <name type="scientific">Zophobas morio</name>
    <dbReference type="NCBI Taxonomy" id="2755281"/>
    <lineage>
        <taxon>Eukaryota</taxon>
        <taxon>Metazoa</taxon>
        <taxon>Ecdysozoa</taxon>
        <taxon>Arthropoda</taxon>
        <taxon>Hexapoda</taxon>
        <taxon>Insecta</taxon>
        <taxon>Pterygota</taxon>
        <taxon>Neoptera</taxon>
        <taxon>Endopterygota</taxon>
        <taxon>Coleoptera</taxon>
        <taxon>Polyphaga</taxon>
        <taxon>Cucujiformia</taxon>
        <taxon>Tenebrionidae</taxon>
        <taxon>Zophobas</taxon>
    </lineage>
</organism>
<dbReference type="Gene3D" id="1.25.40.90">
    <property type="match status" value="1"/>
</dbReference>
<comment type="caution">
    <text evidence="5">The sequence shown here is derived from an EMBL/GenBank/DDBJ whole genome shotgun (WGS) entry which is preliminary data.</text>
</comment>
<feature type="domain" description="ENTH" evidence="4">
    <location>
        <begin position="19"/>
        <end position="152"/>
    </location>
</feature>
<feature type="region of interest" description="Disordered" evidence="3">
    <location>
        <begin position="190"/>
        <end position="244"/>
    </location>
</feature>
<dbReference type="SMART" id="SM00273">
    <property type="entry name" value="ENTH"/>
    <property type="match status" value="1"/>
</dbReference>
<comment type="subcellular location">
    <subcellularLocation>
        <location evidence="1">Cytoplasm</location>
    </subcellularLocation>
</comment>
<evidence type="ECO:0000256" key="1">
    <source>
        <dbReference type="ARBA" id="ARBA00004496"/>
    </source>
</evidence>
<evidence type="ECO:0000259" key="4">
    <source>
        <dbReference type="PROSITE" id="PS50942"/>
    </source>
</evidence>
<feature type="compositionally biased region" description="Basic and acidic residues" evidence="3">
    <location>
        <begin position="296"/>
        <end position="310"/>
    </location>
</feature>
<proteinExistence type="predicted"/>
<dbReference type="PROSITE" id="PS50942">
    <property type="entry name" value="ENTH"/>
    <property type="match status" value="1"/>
</dbReference>
<dbReference type="InterPro" id="IPR038528">
    <property type="entry name" value="TEL2_C_sf"/>
</dbReference>